<comment type="caution">
    <text evidence="2">The sequence shown here is derived from an EMBL/GenBank/DDBJ whole genome shotgun (WGS) entry which is preliminary data.</text>
</comment>
<feature type="non-terminal residue" evidence="2">
    <location>
        <position position="121"/>
    </location>
</feature>
<feature type="compositionally biased region" description="Basic residues" evidence="1">
    <location>
        <begin position="1"/>
        <end position="17"/>
    </location>
</feature>
<organism evidence="2 3">
    <name type="scientific">Prorocentrum cordatum</name>
    <dbReference type="NCBI Taxonomy" id="2364126"/>
    <lineage>
        <taxon>Eukaryota</taxon>
        <taxon>Sar</taxon>
        <taxon>Alveolata</taxon>
        <taxon>Dinophyceae</taxon>
        <taxon>Prorocentrales</taxon>
        <taxon>Prorocentraceae</taxon>
        <taxon>Prorocentrum</taxon>
    </lineage>
</organism>
<feature type="compositionally biased region" description="Basic residues" evidence="1">
    <location>
        <begin position="48"/>
        <end position="63"/>
    </location>
</feature>
<proteinExistence type="predicted"/>
<feature type="compositionally biased region" description="Basic residues" evidence="1">
    <location>
        <begin position="108"/>
        <end position="121"/>
    </location>
</feature>
<evidence type="ECO:0000313" key="3">
    <source>
        <dbReference type="Proteomes" id="UP001189429"/>
    </source>
</evidence>
<gene>
    <name evidence="2" type="ORF">PCOR1329_LOCUS9992</name>
</gene>
<accession>A0ABN9QCX0</accession>
<protein>
    <submittedName>
        <fullName evidence="2">Uncharacterized protein</fullName>
    </submittedName>
</protein>
<dbReference type="Proteomes" id="UP001189429">
    <property type="component" value="Unassembled WGS sequence"/>
</dbReference>
<feature type="region of interest" description="Disordered" evidence="1">
    <location>
        <begin position="1"/>
        <end position="121"/>
    </location>
</feature>
<dbReference type="EMBL" id="CAUYUJ010002813">
    <property type="protein sequence ID" value="CAK0802478.1"/>
    <property type="molecule type" value="Genomic_DNA"/>
</dbReference>
<feature type="non-terminal residue" evidence="2">
    <location>
        <position position="1"/>
    </location>
</feature>
<sequence length="121" mass="12819">RPLHRRRRARRRGRPRQARAGAAGGAGGPRGRLRQGRVRDFLGAGVGRRSRVQLHRGPRRSGARHGLLGAAAQPQRGALLRADPGPQPLRPQHLGAAAAGPCLGRGCGPRRGRGAATARRP</sequence>
<keyword evidence="3" id="KW-1185">Reference proteome</keyword>
<name>A0ABN9QCX0_9DINO</name>
<reference evidence="2" key="1">
    <citation type="submission" date="2023-10" db="EMBL/GenBank/DDBJ databases">
        <authorList>
            <person name="Chen Y."/>
            <person name="Shah S."/>
            <person name="Dougan E. K."/>
            <person name="Thang M."/>
            <person name="Chan C."/>
        </authorList>
    </citation>
    <scope>NUCLEOTIDE SEQUENCE [LARGE SCALE GENOMIC DNA]</scope>
</reference>
<evidence type="ECO:0000313" key="2">
    <source>
        <dbReference type="EMBL" id="CAK0802478.1"/>
    </source>
</evidence>
<evidence type="ECO:0000256" key="1">
    <source>
        <dbReference type="SAM" id="MobiDB-lite"/>
    </source>
</evidence>